<dbReference type="EMBL" id="CADCVU010000052">
    <property type="protein sequence ID" value="CAA9487912.1"/>
    <property type="molecule type" value="Genomic_DNA"/>
</dbReference>
<gene>
    <name evidence="2" type="ORF">AVDCRST_MAG45-567</name>
</gene>
<dbReference type="AlphaFoldDB" id="A0A6J4S8H3"/>
<sequence length="267" mass="28333">GPSRRRRRGHRRGAAFSRLALGSARPRLGQRALRRRLSLGGGLPRRRAARRGHGRLGPRTRAQPRDRPAAVVHGDGARDPPRAVVGGARAAARAESLRGAARVHARDRALRASRPRRARGGAGAGGARLPAERTRPSGRAARGAPRRPRDRRARRPRDGGSQPEPGLDLGLALAGAPARLDAARGSRRPGERRGPRDEPPSAGRLAGAVLARSVAVLLRSRRRSLRGAPARGPLRGRGGDARRPRPSAVGDSGLRAGSGGGRRPWRL</sequence>
<proteinExistence type="predicted"/>
<feature type="region of interest" description="Disordered" evidence="1">
    <location>
        <begin position="220"/>
        <end position="267"/>
    </location>
</feature>
<feature type="non-terminal residue" evidence="2">
    <location>
        <position position="1"/>
    </location>
</feature>
<feature type="compositionally biased region" description="Basic residues" evidence="1">
    <location>
        <begin position="1"/>
        <end position="13"/>
    </location>
</feature>
<feature type="compositionally biased region" description="Gly residues" evidence="1">
    <location>
        <begin position="256"/>
        <end position="267"/>
    </location>
</feature>
<accession>A0A6J4S8H3</accession>
<feature type="non-terminal residue" evidence="2">
    <location>
        <position position="267"/>
    </location>
</feature>
<feature type="compositionally biased region" description="Low complexity" evidence="1">
    <location>
        <begin position="246"/>
        <end position="255"/>
    </location>
</feature>
<reference evidence="2" key="1">
    <citation type="submission" date="2020-02" db="EMBL/GenBank/DDBJ databases">
        <authorList>
            <person name="Meier V. D."/>
        </authorList>
    </citation>
    <scope>NUCLEOTIDE SEQUENCE</scope>
    <source>
        <strain evidence="2">AVDCRST_MAG45</strain>
    </source>
</reference>
<feature type="region of interest" description="Disordered" evidence="1">
    <location>
        <begin position="1"/>
        <end position="206"/>
    </location>
</feature>
<protein>
    <submittedName>
        <fullName evidence="2">Uncharacterized protein</fullName>
    </submittedName>
</protein>
<evidence type="ECO:0000313" key="2">
    <source>
        <dbReference type="EMBL" id="CAA9487912.1"/>
    </source>
</evidence>
<name>A0A6J4S8H3_9ACTN</name>
<feature type="compositionally biased region" description="Low complexity" evidence="1">
    <location>
        <begin position="14"/>
        <end position="31"/>
    </location>
</feature>
<organism evidence="2">
    <name type="scientific">uncultured Solirubrobacterales bacterium</name>
    <dbReference type="NCBI Taxonomy" id="768556"/>
    <lineage>
        <taxon>Bacteria</taxon>
        <taxon>Bacillati</taxon>
        <taxon>Actinomycetota</taxon>
        <taxon>Thermoleophilia</taxon>
        <taxon>Solirubrobacterales</taxon>
        <taxon>environmental samples</taxon>
    </lineage>
</organism>
<feature type="compositionally biased region" description="Low complexity" evidence="1">
    <location>
        <begin position="82"/>
        <end position="100"/>
    </location>
</feature>
<feature type="compositionally biased region" description="Basic residues" evidence="1">
    <location>
        <begin position="44"/>
        <end position="58"/>
    </location>
</feature>
<feature type="compositionally biased region" description="Low complexity" evidence="1">
    <location>
        <begin position="159"/>
        <end position="180"/>
    </location>
</feature>
<evidence type="ECO:0000256" key="1">
    <source>
        <dbReference type="SAM" id="MobiDB-lite"/>
    </source>
</evidence>
<feature type="compositionally biased region" description="Basic and acidic residues" evidence="1">
    <location>
        <begin position="181"/>
        <end position="199"/>
    </location>
</feature>
<feature type="compositionally biased region" description="Basic residues" evidence="1">
    <location>
        <begin position="144"/>
        <end position="155"/>
    </location>
</feature>